<dbReference type="Gene3D" id="3.40.47.10">
    <property type="match status" value="2"/>
</dbReference>
<evidence type="ECO:0000313" key="5">
    <source>
        <dbReference type="EMBL" id="MDT0382077.1"/>
    </source>
</evidence>
<accession>A0ABU2NYL0</accession>
<evidence type="ECO:0000259" key="3">
    <source>
        <dbReference type="Pfam" id="PF00195"/>
    </source>
</evidence>
<comment type="caution">
    <text evidence="5">The sequence shown here is derived from an EMBL/GenBank/DDBJ whole genome shotgun (WGS) entry which is preliminary data.</text>
</comment>
<name>A0ABU2NYL0_9ACTN</name>
<reference evidence="6" key="1">
    <citation type="submission" date="2023-07" db="EMBL/GenBank/DDBJ databases">
        <title>30 novel species of actinomycetes from the DSMZ collection.</title>
        <authorList>
            <person name="Nouioui I."/>
        </authorList>
    </citation>
    <scope>NUCLEOTIDE SEQUENCE [LARGE SCALE GENOMIC DNA]</scope>
    <source>
        <strain evidence="6">DSM 42041</strain>
    </source>
</reference>
<dbReference type="InterPro" id="IPR001099">
    <property type="entry name" value="Chalcone/stilbene_synt_N"/>
</dbReference>
<keyword evidence="6" id="KW-1185">Reference proteome</keyword>
<evidence type="ECO:0000313" key="6">
    <source>
        <dbReference type="Proteomes" id="UP001183414"/>
    </source>
</evidence>
<dbReference type="InterPro" id="IPR012328">
    <property type="entry name" value="Chalcone/stilbene_synt_C"/>
</dbReference>
<feature type="domain" description="Chalcone/stilbene synthase C-terminal" evidence="4">
    <location>
        <begin position="267"/>
        <end position="340"/>
    </location>
</feature>
<dbReference type="SUPFAM" id="SSF53901">
    <property type="entry name" value="Thiolase-like"/>
    <property type="match status" value="2"/>
</dbReference>
<dbReference type="InterPro" id="IPR011141">
    <property type="entry name" value="Polyketide_synthase_type-III"/>
</dbReference>
<evidence type="ECO:0000259" key="4">
    <source>
        <dbReference type="Pfam" id="PF02797"/>
    </source>
</evidence>
<organism evidence="5 6">
    <name type="scientific">Streptomyces hazeniae</name>
    <dbReference type="NCBI Taxonomy" id="3075538"/>
    <lineage>
        <taxon>Bacteria</taxon>
        <taxon>Bacillati</taxon>
        <taxon>Actinomycetota</taxon>
        <taxon>Actinomycetes</taxon>
        <taxon>Kitasatosporales</taxon>
        <taxon>Streptomycetaceae</taxon>
        <taxon>Streptomyces</taxon>
    </lineage>
</organism>
<sequence length="348" mass="36968">MTVAYSARPEVAVPAHEVTTDQILADITARHPGHPKLVAIRRVISRLGVERRRFMRPLPEVTGTTEIAARNRQAYEDARDHAVLAVSRLLDRTGTDPSRVDAVVTSHTTSWTSPGLDVALCNAFGLRPDAARVPMGSLGCVGGAHALARAADLLRTGRAETVLVVVAETLSTVYQHADTTLEAMIYKALFGDSAAATLVTRAPAGPGFAVTDHTEILLPHSTDRYRGRLDAGGLHFDSTGAALTATGDVLPHLRPWLDTHPAPAWAVVHPGGPRILTDTAAALGLDAERDLRHSWHSLRERGNLGGAAVLDVLARHHDDPPPPGAPGLLLAYGPGFTATALTGHWHTP</sequence>
<dbReference type="Pfam" id="PF00195">
    <property type="entry name" value="Chal_sti_synt_N"/>
    <property type="match status" value="1"/>
</dbReference>
<dbReference type="EMBL" id="JAVREQ010000030">
    <property type="protein sequence ID" value="MDT0382077.1"/>
    <property type="molecule type" value="Genomic_DNA"/>
</dbReference>
<dbReference type="RefSeq" id="WP_311675687.1">
    <property type="nucleotide sequence ID" value="NZ_JAVREQ010000030.1"/>
</dbReference>
<protein>
    <submittedName>
        <fullName evidence="5">PhlD</fullName>
    </submittedName>
</protein>
<evidence type="ECO:0000256" key="1">
    <source>
        <dbReference type="ARBA" id="ARBA00005531"/>
    </source>
</evidence>
<dbReference type="Proteomes" id="UP001183414">
    <property type="component" value="Unassembled WGS sequence"/>
</dbReference>
<dbReference type="PIRSF" id="PIRSF000451">
    <property type="entry name" value="PKS_III"/>
    <property type="match status" value="1"/>
</dbReference>
<keyword evidence="2" id="KW-0808">Transferase</keyword>
<gene>
    <name evidence="5" type="ORF">RM572_25280</name>
</gene>
<dbReference type="PANTHER" id="PTHR11877">
    <property type="entry name" value="HYDROXYMETHYLGLUTARYL-COA SYNTHASE"/>
    <property type="match status" value="1"/>
</dbReference>
<feature type="domain" description="Chalcone/stilbene synthase N-terminal" evidence="3">
    <location>
        <begin position="59"/>
        <end position="202"/>
    </location>
</feature>
<dbReference type="Pfam" id="PF02797">
    <property type="entry name" value="Chal_sti_synt_C"/>
    <property type="match status" value="1"/>
</dbReference>
<evidence type="ECO:0000256" key="2">
    <source>
        <dbReference type="ARBA" id="ARBA00022679"/>
    </source>
</evidence>
<dbReference type="InterPro" id="IPR016039">
    <property type="entry name" value="Thiolase-like"/>
</dbReference>
<proteinExistence type="inferred from homology"/>
<dbReference type="PANTHER" id="PTHR11877:SF46">
    <property type="entry name" value="TYPE III POLYKETIDE SYNTHASE A"/>
    <property type="match status" value="1"/>
</dbReference>
<comment type="similarity">
    <text evidence="1">Belongs to the thiolase-like superfamily. Chalcone/stilbene synthases family.</text>
</comment>